<evidence type="ECO:0000256" key="1">
    <source>
        <dbReference type="ARBA" id="ARBA00004123"/>
    </source>
</evidence>
<dbReference type="PROSITE" id="PS51253">
    <property type="entry name" value="HTH_CENPB"/>
    <property type="match status" value="1"/>
</dbReference>
<dbReference type="Gene3D" id="1.10.10.60">
    <property type="entry name" value="Homeodomain-like"/>
    <property type="match status" value="2"/>
</dbReference>
<keyword evidence="9" id="KW-1185">Reference proteome</keyword>
<evidence type="ECO:0000313" key="9">
    <source>
        <dbReference type="Proteomes" id="UP000694393"/>
    </source>
</evidence>
<feature type="region of interest" description="Disordered" evidence="5">
    <location>
        <begin position="414"/>
        <end position="437"/>
    </location>
</feature>
<keyword evidence="2 4" id="KW-0238">DNA-binding</keyword>
<evidence type="ECO:0000313" key="8">
    <source>
        <dbReference type="Ensembl" id="ENSPCEP00000024720.1"/>
    </source>
</evidence>
<dbReference type="Pfam" id="PF03221">
    <property type="entry name" value="HTH_Tnp_Tc5"/>
    <property type="match status" value="1"/>
</dbReference>
<dbReference type="PANTHER" id="PTHR19303:SF36">
    <property type="entry name" value="TIGGER TRANSPOSABLE ELEMENT-DERIVED PROTEIN 3"/>
    <property type="match status" value="1"/>
</dbReference>
<dbReference type="InterPro" id="IPR009057">
    <property type="entry name" value="Homeodomain-like_sf"/>
</dbReference>
<evidence type="ECO:0000259" key="6">
    <source>
        <dbReference type="PROSITE" id="PS50960"/>
    </source>
</evidence>
<dbReference type="InterPro" id="IPR007889">
    <property type="entry name" value="HTH_Psq"/>
</dbReference>
<dbReference type="Proteomes" id="UP000694393">
    <property type="component" value="Unplaced"/>
</dbReference>
<name>A0A8C8SW54_9SAUR</name>
<evidence type="ECO:0000256" key="2">
    <source>
        <dbReference type="ARBA" id="ARBA00023125"/>
    </source>
</evidence>
<dbReference type="GO" id="GO:0003677">
    <property type="term" value="F:DNA binding"/>
    <property type="evidence" value="ECO:0007669"/>
    <property type="project" value="UniProtKB-UniRule"/>
</dbReference>
<dbReference type="PROSITE" id="PS50960">
    <property type="entry name" value="HTH_PSQ"/>
    <property type="match status" value="1"/>
</dbReference>
<dbReference type="PANTHER" id="PTHR19303">
    <property type="entry name" value="TRANSPOSON"/>
    <property type="match status" value="1"/>
</dbReference>
<dbReference type="SMART" id="SM00674">
    <property type="entry name" value="CENPB"/>
    <property type="match status" value="1"/>
</dbReference>
<feature type="domain" description="HTH CENPB-type" evidence="7">
    <location>
        <begin position="67"/>
        <end position="137"/>
    </location>
</feature>
<feature type="DNA-binding region" description="H-T-H motif" evidence="4">
    <location>
        <begin position="31"/>
        <end position="51"/>
    </location>
</feature>
<feature type="domain" description="HTH psq-type" evidence="6">
    <location>
        <begin position="3"/>
        <end position="55"/>
    </location>
</feature>
<evidence type="ECO:0000256" key="3">
    <source>
        <dbReference type="ARBA" id="ARBA00023242"/>
    </source>
</evidence>
<organism evidence="8 9">
    <name type="scientific">Pelusios castaneus</name>
    <name type="common">West African mud turtle</name>
    <dbReference type="NCBI Taxonomy" id="367368"/>
    <lineage>
        <taxon>Eukaryota</taxon>
        <taxon>Metazoa</taxon>
        <taxon>Chordata</taxon>
        <taxon>Craniata</taxon>
        <taxon>Vertebrata</taxon>
        <taxon>Euteleostomi</taxon>
        <taxon>Archelosauria</taxon>
        <taxon>Testudinata</taxon>
        <taxon>Testudines</taxon>
        <taxon>Pleurodira</taxon>
        <taxon>Pelomedusidae</taxon>
        <taxon>Pelusios</taxon>
    </lineage>
</organism>
<dbReference type="Ensembl" id="ENSPCET00000025541.1">
    <property type="protein sequence ID" value="ENSPCEP00000024720.1"/>
    <property type="gene ID" value="ENSPCEG00000018666.1"/>
</dbReference>
<dbReference type="SUPFAM" id="SSF46689">
    <property type="entry name" value="Homeodomain-like"/>
    <property type="match status" value="2"/>
</dbReference>
<reference evidence="8" key="2">
    <citation type="submission" date="2025-09" db="UniProtKB">
        <authorList>
            <consortium name="Ensembl"/>
        </authorList>
    </citation>
    <scope>IDENTIFICATION</scope>
</reference>
<sequence length="481" mass="54309">MELNGKKKLHALSLAEKIQVLEMLDESKMSQSEVARRFQVSQPQISRICKNKEKLLADWCSGTANRERKRKRESKYSSIDEALLCWFHIARSKMWDITGPMLLQKAKELADIMGQEFVPSIGWLVRWKRRNNVCFSQRHMARAMHALEPLCDKGLAPASLSLPQLLKDFAPENVFSCGEVALLYKAMPGRERDGREQLCVALCVNGSGTEKRKPLVVGRRLAPRCFFGVNTEALPVLYRSSTDGRLTPELFFEWLTDFDREMGRQRRNVVLVLDAERCCPDPEPANIRLVFLPPRPHHNDDGPSPCPLHPDIVRDFKSRYKRRLLGKVFSISSETDSSPTSIAVSISVLDALHMVAAAWDKVQPSLVEQCFGEAGCSKGKGSLGLPSHAPPRGMSQEEFRDFVDMEIELACPSAQPPAGAYKEEEEEEEGGEDLFGSLPTKADALKALGTLRRWFECNGSTERVFRQFYSCEEEVERLCCQ</sequence>
<dbReference type="InterPro" id="IPR006600">
    <property type="entry name" value="HTH_CenpB_DNA-bd_dom"/>
</dbReference>
<evidence type="ECO:0000259" key="7">
    <source>
        <dbReference type="PROSITE" id="PS51253"/>
    </source>
</evidence>
<dbReference type="Pfam" id="PF03184">
    <property type="entry name" value="DDE_1"/>
    <property type="match status" value="1"/>
</dbReference>
<dbReference type="InterPro" id="IPR004875">
    <property type="entry name" value="DDE_SF_endonuclease_dom"/>
</dbReference>
<keyword evidence="3 4" id="KW-0539">Nucleus</keyword>
<accession>A0A8C8SW54</accession>
<evidence type="ECO:0000256" key="4">
    <source>
        <dbReference type="PROSITE-ProRule" id="PRU00320"/>
    </source>
</evidence>
<comment type="subcellular location">
    <subcellularLocation>
        <location evidence="1 4">Nucleus</location>
    </subcellularLocation>
</comment>
<dbReference type="InterPro" id="IPR050863">
    <property type="entry name" value="CenT-Element_Derived"/>
</dbReference>
<reference evidence="8" key="1">
    <citation type="submission" date="2025-08" db="UniProtKB">
        <authorList>
            <consortium name="Ensembl"/>
        </authorList>
    </citation>
    <scope>IDENTIFICATION</scope>
</reference>
<feature type="compositionally biased region" description="Acidic residues" evidence="5">
    <location>
        <begin position="423"/>
        <end position="432"/>
    </location>
</feature>
<protein>
    <submittedName>
        <fullName evidence="8">Tigger transposable element derived 3</fullName>
    </submittedName>
</protein>
<evidence type="ECO:0000256" key="5">
    <source>
        <dbReference type="SAM" id="MobiDB-lite"/>
    </source>
</evidence>
<dbReference type="GO" id="GO:0005634">
    <property type="term" value="C:nucleus"/>
    <property type="evidence" value="ECO:0007669"/>
    <property type="project" value="UniProtKB-SubCell"/>
</dbReference>
<dbReference type="Pfam" id="PF04218">
    <property type="entry name" value="CENP-B_N"/>
    <property type="match status" value="1"/>
</dbReference>
<dbReference type="AlphaFoldDB" id="A0A8C8SW54"/>
<proteinExistence type="predicted"/>